<evidence type="ECO:0000313" key="2">
    <source>
        <dbReference type="EMBL" id="KAK2775952.1"/>
    </source>
</evidence>
<sequence>MMDLKSMNDLINRRTQARSLFRTYSEANMMPNKPDSRHEYQEWSK</sequence>
<dbReference type="Proteomes" id="UP001281614">
    <property type="component" value="Unassembled WGS sequence"/>
</dbReference>
<evidence type="ECO:0000313" key="3">
    <source>
        <dbReference type="Proteomes" id="UP001281614"/>
    </source>
</evidence>
<organism evidence="2 3">
    <name type="scientific">Colletotrichum kahawae</name>
    <name type="common">Coffee berry disease fungus</name>
    <dbReference type="NCBI Taxonomy" id="34407"/>
    <lineage>
        <taxon>Eukaryota</taxon>
        <taxon>Fungi</taxon>
        <taxon>Dikarya</taxon>
        <taxon>Ascomycota</taxon>
        <taxon>Pezizomycotina</taxon>
        <taxon>Sordariomycetes</taxon>
        <taxon>Hypocreomycetidae</taxon>
        <taxon>Glomerellales</taxon>
        <taxon>Glomerellaceae</taxon>
        <taxon>Colletotrichum</taxon>
        <taxon>Colletotrichum gloeosporioides species complex</taxon>
    </lineage>
</organism>
<gene>
    <name evidence="2" type="ORF">CKAH01_12614</name>
</gene>
<feature type="region of interest" description="Disordered" evidence="1">
    <location>
        <begin position="24"/>
        <end position="45"/>
    </location>
</feature>
<protein>
    <submittedName>
        <fullName evidence="2">Uncharacterized protein</fullName>
    </submittedName>
</protein>
<feature type="compositionally biased region" description="Basic and acidic residues" evidence="1">
    <location>
        <begin position="34"/>
        <end position="45"/>
    </location>
</feature>
<proteinExistence type="predicted"/>
<reference evidence="2" key="1">
    <citation type="submission" date="2023-02" db="EMBL/GenBank/DDBJ databases">
        <title>Colletotrichum kahawae CIFC_Que2 genome sequencing and assembly.</title>
        <authorList>
            <person name="Baroncelli R."/>
        </authorList>
    </citation>
    <scope>NUCLEOTIDE SEQUENCE</scope>
    <source>
        <strain evidence="2">CIFC_Que2</strain>
    </source>
</reference>
<evidence type="ECO:0000256" key="1">
    <source>
        <dbReference type="SAM" id="MobiDB-lite"/>
    </source>
</evidence>
<keyword evidence="3" id="KW-1185">Reference proteome</keyword>
<accession>A0AAE0DC66</accession>
<comment type="caution">
    <text evidence="2">The sequence shown here is derived from an EMBL/GenBank/DDBJ whole genome shotgun (WGS) entry which is preliminary data.</text>
</comment>
<dbReference type="EMBL" id="VYYT01000032">
    <property type="protein sequence ID" value="KAK2775952.1"/>
    <property type="molecule type" value="Genomic_DNA"/>
</dbReference>
<name>A0AAE0DC66_COLKA</name>
<dbReference type="AlphaFoldDB" id="A0AAE0DC66"/>